<feature type="signal peptide" evidence="8">
    <location>
        <begin position="1"/>
        <end position="19"/>
    </location>
</feature>
<keyword evidence="10" id="KW-0675">Receptor</keyword>
<evidence type="ECO:0000256" key="7">
    <source>
        <dbReference type="PROSITE-ProRule" id="PRU01360"/>
    </source>
</evidence>
<comment type="subcellular location">
    <subcellularLocation>
        <location evidence="1 7">Cell outer membrane</location>
        <topology evidence="1 7">Multi-pass membrane protein</topology>
    </subcellularLocation>
</comment>
<keyword evidence="4 7" id="KW-0812">Transmembrane</keyword>
<dbReference type="EMBL" id="JAJBZG010000001">
    <property type="protein sequence ID" value="MCB7480433.1"/>
    <property type="molecule type" value="Genomic_DNA"/>
</dbReference>
<evidence type="ECO:0000256" key="4">
    <source>
        <dbReference type="ARBA" id="ARBA00022692"/>
    </source>
</evidence>
<evidence type="ECO:0000256" key="8">
    <source>
        <dbReference type="SAM" id="SignalP"/>
    </source>
</evidence>
<evidence type="ECO:0000313" key="10">
    <source>
        <dbReference type="EMBL" id="MCB7480433.1"/>
    </source>
</evidence>
<protein>
    <submittedName>
        <fullName evidence="10">TonB-dependent receptor</fullName>
    </submittedName>
</protein>
<dbReference type="SUPFAM" id="SSF49464">
    <property type="entry name" value="Carboxypeptidase regulatory domain-like"/>
    <property type="match status" value="1"/>
</dbReference>
<keyword evidence="6 7" id="KW-0998">Cell outer membrane</keyword>
<gene>
    <name evidence="10" type="ORF">LGQ90_04070</name>
</gene>
<keyword evidence="3 7" id="KW-1134">Transmembrane beta strand</keyword>
<accession>A0A9X1LHG5</accession>
<dbReference type="Gene3D" id="3.55.50.30">
    <property type="match status" value="1"/>
</dbReference>
<sequence length="925" mass="104548">MFKYIKLFFLLFCVQLIFGQDTKNTITISFNNTPLLTAISQIEEKANVKFYFVEEWIPNKSITATYDKIPIQDVLNDLLDETILNYYILDDNRVVLTQNSIIYDELPARFFREPQVKPSDENNVNEETELVDSPIFFNNNISENKKTETVRIGKQNASNRKRGFTLSGYVKSTETGEPISNLAIIVEGRNTGVSTDINGFYEINLRKGVNFIETKSLTNENVRKKVIIYNDGKLDFSLRDSYEMLGEVLLNSNADKNVDNANTGQEQIDIENIKNIPLVLGERDILKVATTLPGISTAGEGSAGYNVRGGRADQNLILLDNAVIYNPAHFFGIFSAINPFTSGEANIYKGNIPAKYGGRLSSVFEITTKDANTEEFQGEASIGPVTSNLALQVPIVKEKSGLILGGRSTYSDWILKNLDEESLNNSTAFFYDVIAKYNHKIDKNNNIKATGYISNDKFSITSDSIYSYQNRALTLNYNHRFNDKNRGSLYLTNSDYQFNIDYESNFGDNFESGYHLNETELKLDMDYIHSNKHQFNYGVSGKFYRIDPGEIKPVGSSSQIQALELAQERGVEAAIFISDDFEISDALLLSVGLRYSSFTALGSKEVRIYEEGVPKTDATVIDIVDYGKNEVIKTYGGPEVRASARYSFAADLSVKASYNNTIQYIHTLTNNTTVSPTDTYRLSGFNIDPQRAQQYSLGLFKNFDNNIFETSIEGFYKTSDNILDFKVGADLFLNENFETEVIQGEGKSYGVELLLKKNSGRLNGWLAYTYSRSLLKLDGAFNEETVNNGEFFPSNFDKPHDFSAVTNYKITQRYSISANFVYQTGRPVTFPIGQYNYEGGEYVVYSDRNQFRIPDYYRLDLSLNIEGSHKLKKLAHTFWNISVYNVLGRNNPYSVFFVNDEGNIEGRQSSIFSVPVPTVSFNFKF</sequence>
<dbReference type="Proteomes" id="UP001139414">
    <property type="component" value="Unassembled WGS sequence"/>
</dbReference>
<keyword evidence="8" id="KW-0732">Signal</keyword>
<dbReference type="PROSITE" id="PS52016">
    <property type="entry name" value="TONB_DEPENDENT_REC_3"/>
    <property type="match status" value="1"/>
</dbReference>
<dbReference type="InterPro" id="IPR039426">
    <property type="entry name" value="TonB-dep_rcpt-like"/>
</dbReference>
<comment type="caution">
    <text evidence="10">The sequence shown here is derived from an EMBL/GenBank/DDBJ whole genome shotgun (WGS) entry which is preliminary data.</text>
</comment>
<evidence type="ECO:0000256" key="6">
    <source>
        <dbReference type="ARBA" id="ARBA00023237"/>
    </source>
</evidence>
<dbReference type="InterPro" id="IPR036942">
    <property type="entry name" value="Beta-barrel_TonB_sf"/>
</dbReference>
<keyword evidence="2 7" id="KW-0813">Transport</keyword>
<dbReference type="SUPFAM" id="SSF56935">
    <property type="entry name" value="Porins"/>
    <property type="match status" value="1"/>
</dbReference>
<evidence type="ECO:0000256" key="5">
    <source>
        <dbReference type="ARBA" id="ARBA00023136"/>
    </source>
</evidence>
<dbReference type="Gene3D" id="2.40.170.20">
    <property type="entry name" value="TonB-dependent receptor, beta-barrel domain"/>
    <property type="match status" value="1"/>
</dbReference>
<feature type="domain" description="TonB-dependent receptor plug" evidence="9">
    <location>
        <begin position="282"/>
        <end position="359"/>
    </location>
</feature>
<dbReference type="Pfam" id="PF13715">
    <property type="entry name" value="CarbopepD_reg_2"/>
    <property type="match status" value="1"/>
</dbReference>
<dbReference type="InterPro" id="IPR037066">
    <property type="entry name" value="Plug_dom_sf"/>
</dbReference>
<evidence type="ECO:0000256" key="3">
    <source>
        <dbReference type="ARBA" id="ARBA00022452"/>
    </source>
</evidence>
<evidence type="ECO:0000256" key="1">
    <source>
        <dbReference type="ARBA" id="ARBA00004571"/>
    </source>
</evidence>
<reference evidence="10" key="1">
    <citation type="submission" date="2021-10" db="EMBL/GenBank/DDBJ databases">
        <title>Gramella sp. ASW11-100T, isolated from marine sediment.</title>
        <authorList>
            <person name="Xia C."/>
        </authorList>
    </citation>
    <scope>NUCLEOTIDE SEQUENCE</scope>
    <source>
        <strain evidence="10">ASW11-100</strain>
    </source>
</reference>
<dbReference type="InterPro" id="IPR012910">
    <property type="entry name" value="Plug_dom"/>
</dbReference>
<dbReference type="AlphaFoldDB" id="A0A9X1LHG5"/>
<dbReference type="GO" id="GO:0009279">
    <property type="term" value="C:cell outer membrane"/>
    <property type="evidence" value="ECO:0007669"/>
    <property type="project" value="UniProtKB-SubCell"/>
</dbReference>
<dbReference type="Gene3D" id="2.60.40.1120">
    <property type="entry name" value="Carboxypeptidase-like, regulatory domain"/>
    <property type="match status" value="1"/>
</dbReference>
<dbReference type="Gene3D" id="2.170.130.10">
    <property type="entry name" value="TonB-dependent receptor, plug domain"/>
    <property type="match status" value="1"/>
</dbReference>
<keyword evidence="5 7" id="KW-0472">Membrane</keyword>
<organism evidence="10 11">
    <name type="scientific">Christiangramia sediminis</name>
    <dbReference type="NCBI Taxonomy" id="2881336"/>
    <lineage>
        <taxon>Bacteria</taxon>
        <taxon>Pseudomonadati</taxon>
        <taxon>Bacteroidota</taxon>
        <taxon>Flavobacteriia</taxon>
        <taxon>Flavobacteriales</taxon>
        <taxon>Flavobacteriaceae</taxon>
        <taxon>Christiangramia</taxon>
    </lineage>
</organism>
<feature type="chain" id="PRO_5040949156" evidence="8">
    <location>
        <begin position="20"/>
        <end position="925"/>
    </location>
</feature>
<dbReference type="Pfam" id="PF07715">
    <property type="entry name" value="Plug"/>
    <property type="match status" value="1"/>
</dbReference>
<name>A0A9X1LHG5_9FLAO</name>
<evidence type="ECO:0000259" key="9">
    <source>
        <dbReference type="Pfam" id="PF07715"/>
    </source>
</evidence>
<dbReference type="RefSeq" id="WP_229338371.1">
    <property type="nucleotide sequence ID" value="NZ_JAJBZG010000001.1"/>
</dbReference>
<comment type="similarity">
    <text evidence="7">Belongs to the TonB-dependent receptor family.</text>
</comment>
<evidence type="ECO:0000256" key="2">
    <source>
        <dbReference type="ARBA" id="ARBA00022448"/>
    </source>
</evidence>
<keyword evidence="11" id="KW-1185">Reference proteome</keyword>
<dbReference type="InterPro" id="IPR008969">
    <property type="entry name" value="CarboxyPept-like_regulatory"/>
</dbReference>
<proteinExistence type="inferred from homology"/>
<evidence type="ECO:0000313" key="11">
    <source>
        <dbReference type="Proteomes" id="UP001139414"/>
    </source>
</evidence>